<keyword evidence="2" id="KW-1185">Reference proteome</keyword>
<gene>
    <name evidence="1" type="ORF">TNCT_9271</name>
</gene>
<proteinExistence type="predicted"/>
<reference evidence="1" key="1">
    <citation type="submission" date="2020-07" db="EMBL/GenBank/DDBJ databases">
        <title>Multicomponent nature underlies the extraordinary mechanical properties of spider dragline silk.</title>
        <authorList>
            <person name="Kono N."/>
            <person name="Nakamura H."/>
            <person name="Mori M."/>
            <person name="Yoshida Y."/>
            <person name="Ohtoshi R."/>
            <person name="Malay A.D."/>
            <person name="Moran D.A.P."/>
            <person name="Tomita M."/>
            <person name="Numata K."/>
            <person name="Arakawa K."/>
        </authorList>
    </citation>
    <scope>NUCLEOTIDE SEQUENCE</scope>
</reference>
<evidence type="ECO:0000313" key="1">
    <source>
        <dbReference type="EMBL" id="GFR14102.1"/>
    </source>
</evidence>
<dbReference type="AlphaFoldDB" id="A0A8X6GZB7"/>
<organism evidence="1 2">
    <name type="scientific">Trichonephila clavata</name>
    <name type="common">Joro spider</name>
    <name type="synonym">Nephila clavata</name>
    <dbReference type="NCBI Taxonomy" id="2740835"/>
    <lineage>
        <taxon>Eukaryota</taxon>
        <taxon>Metazoa</taxon>
        <taxon>Ecdysozoa</taxon>
        <taxon>Arthropoda</taxon>
        <taxon>Chelicerata</taxon>
        <taxon>Arachnida</taxon>
        <taxon>Araneae</taxon>
        <taxon>Araneomorphae</taxon>
        <taxon>Entelegynae</taxon>
        <taxon>Araneoidea</taxon>
        <taxon>Nephilidae</taxon>
        <taxon>Trichonephila</taxon>
    </lineage>
</organism>
<name>A0A8X6GZB7_TRICU</name>
<dbReference type="Proteomes" id="UP000887116">
    <property type="component" value="Unassembled WGS sequence"/>
</dbReference>
<dbReference type="EMBL" id="BMAO01017210">
    <property type="protein sequence ID" value="GFR14102.1"/>
    <property type="molecule type" value="Genomic_DNA"/>
</dbReference>
<comment type="caution">
    <text evidence="1">The sequence shown here is derived from an EMBL/GenBank/DDBJ whole genome shotgun (WGS) entry which is preliminary data.</text>
</comment>
<accession>A0A8X6GZB7</accession>
<protein>
    <submittedName>
        <fullName evidence="1">Uncharacterized protein</fullName>
    </submittedName>
</protein>
<evidence type="ECO:0000313" key="2">
    <source>
        <dbReference type="Proteomes" id="UP000887116"/>
    </source>
</evidence>
<sequence>MPESYFLVYRHDGILVIVFANMLADFDKRFRLPLLVLHWEKSGDQSHIKPHRGKSSYNLDSFETFKRIDNPF</sequence>